<keyword evidence="1" id="KW-0812">Transmembrane</keyword>
<proteinExistence type="predicted"/>
<sequence length="142" mass="16104">MHSHNSHFFLSLQLFLSFFFSSVYLRYSSIVFILPALPSHPSNVLSLSALSLSSALSAQRHNIRIIICRRGFLLIVFSSQHLVRKICILFLPFFLILLLLNIRHSLVLILLNIFVLLVSVSSALLQRPVRRNSVTCLPPPPV</sequence>
<name>A0A5B7GGM9_PORTR</name>
<comment type="caution">
    <text evidence="2">The sequence shown here is derived from an EMBL/GenBank/DDBJ whole genome shotgun (WGS) entry which is preliminary data.</text>
</comment>
<dbReference type="EMBL" id="VSRR010014038">
    <property type="protein sequence ID" value="MPC56565.1"/>
    <property type="molecule type" value="Genomic_DNA"/>
</dbReference>
<dbReference type="AlphaFoldDB" id="A0A5B7GGM9"/>
<evidence type="ECO:0000313" key="2">
    <source>
        <dbReference type="EMBL" id="MPC56565.1"/>
    </source>
</evidence>
<evidence type="ECO:0000256" key="1">
    <source>
        <dbReference type="SAM" id="Phobius"/>
    </source>
</evidence>
<organism evidence="2 3">
    <name type="scientific">Portunus trituberculatus</name>
    <name type="common">Swimming crab</name>
    <name type="synonym">Neptunus trituberculatus</name>
    <dbReference type="NCBI Taxonomy" id="210409"/>
    <lineage>
        <taxon>Eukaryota</taxon>
        <taxon>Metazoa</taxon>
        <taxon>Ecdysozoa</taxon>
        <taxon>Arthropoda</taxon>
        <taxon>Crustacea</taxon>
        <taxon>Multicrustacea</taxon>
        <taxon>Malacostraca</taxon>
        <taxon>Eumalacostraca</taxon>
        <taxon>Eucarida</taxon>
        <taxon>Decapoda</taxon>
        <taxon>Pleocyemata</taxon>
        <taxon>Brachyura</taxon>
        <taxon>Eubrachyura</taxon>
        <taxon>Portunoidea</taxon>
        <taxon>Portunidae</taxon>
        <taxon>Portuninae</taxon>
        <taxon>Portunus</taxon>
    </lineage>
</organism>
<reference evidence="2 3" key="1">
    <citation type="submission" date="2019-05" db="EMBL/GenBank/DDBJ databases">
        <title>Another draft genome of Portunus trituberculatus and its Hox gene families provides insights of decapod evolution.</title>
        <authorList>
            <person name="Jeong J.-H."/>
            <person name="Song I."/>
            <person name="Kim S."/>
            <person name="Choi T."/>
            <person name="Kim D."/>
            <person name="Ryu S."/>
            <person name="Kim W."/>
        </authorList>
    </citation>
    <scope>NUCLEOTIDE SEQUENCE [LARGE SCALE GENOMIC DNA]</scope>
    <source>
        <tissue evidence="2">Muscle</tissue>
    </source>
</reference>
<feature type="transmembrane region" description="Helical" evidence="1">
    <location>
        <begin position="82"/>
        <end position="100"/>
    </location>
</feature>
<dbReference type="Proteomes" id="UP000324222">
    <property type="component" value="Unassembled WGS sequence"/>
</dbReference>
<keyword evidence="1" id="KW-0472">Membrane</keyword>
<gene>
    <name evidence="2" type="ORF">E2C01_050527</name>
</gene>
<evidence type="ECO:0000313" key="3">
    <source>
        <dbReference type="Proteomes" id="UP000324222"/>
    </source>
</evidence>
<keyword evidence="1" id="KW-1133">Transmembrane helix</keyword>
<feature type="transmembrane region" description="Helical" evidence="1">
    <location>
        <begin position="106"/>
        <end position="125"/>
    </location>
</feature>
<keyword evidence="3" id="KW-1185">Reference proteome</keyword>
<accession>A0A5B7GGM9</accession>
<protein>
    <submittedName>
        <fullName evidence="2">Uncharacterized protein</fullName>
    </submittedName>
</protein>